<accession>A0A0F8ZBJ1</accession>
<protein>
    <recommendedName>
        <fullName evidence="2">Helix-turn-helix type 11 domain-containing protein</fullName>
    </recommendedName>
</protein>
<proteinExistence type="predicted"/>
<name>A0A0F8ZBJ1_9ZZZZ</name>
<sequence>MMIYRLISKVLKIQVRFRENSEYHDVIEDQLRCIIKYLMYKFIAKKKECTVREISDKFGILENTVYKYVKIGVKGGYIKKINNDADQRKTQAHFILAAQPKVKEFLEEYENIISAFYLEIILKAKDL</sequence>
<comment type="caution">
    <text evidence="1">The sequence shown here is derived from an EMBL/GenBank/DDBJ whole genome shotgun (WGS) entry which is preliminary data.</text>
</comment>
<evidence type="ECO:0000313" key="1">
    <source>
        <dbReference type="EMBL" id="KKK91182.1"/>
    </source>
</evidence>
<reference evidence="1" key="1">
    <citation type="journal article" date="2015" name="Nature">
        <title>Complex archaea that bridge the gap between prokaryotes and eukaryotes.</title>
        <authorList>
            <person name="Spang A."/>
            <person name="Saw J.H."/>
            <person name="Jorgensen S.L."/>
            <person name="Zaremba-Niedzwiedzka K."/>
            <person name="Martijn J."/>
            <person name="Lind A.E."/>
            <person name="van Eijk R."/>
            <person name="Schleper C."/>
            <person name="Guy L."/>
            <person name="Ettema T.J."/>
        </authorList>
    </citation>
    <scope>NUCLEOTIDE SEQUENCE</scope>
</reference>
<dbReference type="InterPro" id="IPR036390">
    <property type="entry name" value="WH_DNA-bd_sf"/>
</dbReference>
<dbReference type="Gene3D" id="1.10.10.10">
    <property type="entry name" value="Winged helix-like DNA-binding domain superfamily/Winged helix DNA-binding domain"/>
    <property type="match status" value="1"/>
</dbReference>
<dbReference type="SUPFAM" id="SSF46785">
    <property type="entry name" value="Winged helix' DNA-binding domain"/>
    <property type="match status" value="1"/>
</dbReference>
<dbReference type="InterPro" id="IPR036388">
    <property type="entry name" value="WH-like_DNA-bd_sf"/>
</dbReference>
<evidence type="ECO:0008006" key="2">
    <source>
        <dbReference type="Google" id="ProtNLM"/>
    </source>
</evidence>
<dbReference type="AlphaFoldDB" id="A0A0F8ZBJ1"/>
<organism evidence="1">
    <name type="scientific">marine sediment metagenome</name>
    <dbReference type="NCBI Taxonomy" id="412755"/>
    <lineage>
        <taxon>unclassified sequences</taxon>
        <taxon>metagenomes</taxon>
        <taxon>ecological metagenomes</taxon>
    </lineage>
</organism>
<gene>
    <name evidence="1" type="ORF">LCGC14_2715510</name>
</gene>
<dbReference type="EMBL" id="LAZR01048768">
    <property type="protein sequence ID" value="KKK91182.1"/>
    <property type="molecule type" value="Genomic_DNA"/>
</dbReference>